<evidence type="ECO:0000313" key="10">
    <source>
        <dbReference type="EMBL" id="CEF69833.1"/>
    </source>
</evidence>
<keyword evidence="11" id="KW-1185">Reference proteome</keyword>
<evidence type="ECO:0000256" key="2">
    <source>
        <dbReference type="ARBA" id="ARBA00009508"/>
    </source>
</evidence>
<sequence>MSNTAGRLAKIGGELSTKLVKPVVSSTKEEARKSVLKVYKDLQRIAPKFWYEYELQEMPLSVFREILKKQFLKNKNIQDVRIIDRKVAECRNDLLSIKYYFYNPDHVRNMLFRENLDAKPADFLSKFLSGKN</sequence>
<keyword evidence="8" id="KW-0472">Membrane</keyword>
<gene>
    <name evidence="10 12 13" type="ORF">SRAE_2000447900</name>
</gene>
<evidence type="ECO:0000256" key="4">
    <source>
        <dbReference type="ARBA" id="ARBA00022660"/>
    </source>
</evidence>
<name>A0A090LJF5_STRRB</name>
<comment type="similarity">
    <text evidence="2">Belongs to the complex I LYR family.</text>
</comment>
<evidence type="ECO:0000259" key="9">
    <source>
        <dbReference type="Pfam" id="PF05347"/>
    </source>
</evidence>
<dbReference type="GO" id="GO:0005743">
    <property type="term" value="C:mitochondrial inner membrane"/>
    <property type="evidence" value="ECO:0007669"/>
    <property type="project" value="UniProtKB-SubCell"/>
</dbReference>
<dbReference type="WormBase" id="SRAE_2000447900">
    <property type="protein sequence ID" value="SRP07668"/>
    <property type="gene ID" value="WBGene00264711"/>
</dbReference>
<evidence type="ECO:0000256" key="7">
    <source>
        <dbReference type="ARBA" id="ARBA00023128"/>
    </source>
</evidence>
<comment type="subcellular location">
    <subcellularLocation>
        <location evidence="1">Mitochondrion inner membrane</location>
        <topology evidence="1">Peripheral membrane protein</topology>
        <orientation evidence="1">Matrix side</orientation>
    </subcellularLocation>
</comment>
<dbReference type="OMA" id="YQHMESI"/>
<dbReference type="Proteomes" id="UP000035682">
    <property type="component" value="Unplaced"/>
</dbReference>
<keyword evidence="3" id="KW-0813">Transport</keyword>
<protein>
    <submittedName>
        <fullName evidence="10 12">NADH dehydrogenase [ubiquinone] 1 alpha subcomplex subunit 6</fullName>
    </submittedName>
</protein>
<keyword evidence="10" id="KW-0830">Ubiquinone</keyword>
<proteinExistence type="inferred from homology"/>
<accession>A0A090LJF5</accession>
<evidence type="ECO:0000256" key="1">
    <source>
        <dbReference type="ARBA" id="ARBA00004443"/>
    </source>
</evidence>
<keyword evidence="4" id="KW-0679">Respiratory chain</keyword>
<keyword evidence="5" id="KW-0999">Mitochondrion inner membrane</keyword>
<dbReference type="CTD" id="36382204"/>
<reference evidence="12" key="2">
    <citation type="submission" date="2020-12" db="UniProtKB">
        <authorList>
            <consortium name="WormBaseParasite"/>
        </authorList>
    </citation>
    <scope>IDENTIFICATION</scope>
</reference>
<dbReference type="AlphaFoldDB" id="A0A090LJF5"/>
<dbReference type="GeneID" id="36382204"/>
<feature type="domain" description="Complex 1 LYR protein" evidence="9">
    <location>
        <begin position="33"/>
        <end position="94"/>
    </location>
</feature>
<dbReference type="STRING" id="34506.A0A090LJF5"/>
<evidence type="ECO:0000256" key="6">
    <source>
        <dbReference type="ARBA" id="ARBA00022982"/>
    </source>
</evidence>
<dbReference type="InterPro" id="IPR016488">
    <property type="entry name" value="NADH_Ub_cplx-1_asu_su-6"/>
</dbReference>
<dbReference type="PANTHER" id="PTHR12964:SF0">
    <property type="entry name" value="NADH DEHYDROGENASE [UBIQUINONE] 1 ALPHA SUBCOMPLEX SUBUNIT 6"/>
    <property type="match status" value="1"/>
</dbReference>
<reference evidence="10 11" key="1">
    <citation type="submission" date="2014-09" db="EMBL/GenBank/DDBJ databases">
        <authorList>
            <person name="Martin A.A."/>
        </authorList>
    </citation>
    <scope>NUCLEOTIDE SEQUENCE</scope>
    <source>
        <strain evidence="11">ED321</strain>
        <strain evidence="10">ED321 Heterogonic</strain>
    </source>
</reference>
<dbReference type="Pfam" id="PF05347">
    <property type="entry name" value="Complex1_LYR"/>
    <property type="match status" value="1"/>
</dbReference>
<evidence type="ECO:0000256" key="3">
    <source>
        <dbReference type="ARBA" id="ARBA00022448"/>
    </source>
</evidence>
<evidence type="ECO:0000313" key="13">
    <source>
        <dbReference type="WormBase" id="SRAE_2000447900"/>
    </source>
</evidence>
<dbReference type="RefSeq" id="XP_024509032.1">
    <property type="nucleotide sequence ID" value="XM_024643354.1"/>
</dbReference>
<dbReference type="GO" id="GO:0006979">
    <property type="term" value="P:response to oxidative stress"/>
    <property type="evidence" value="ECO:0007669"/>
    <property type="project" value="TreeGrafter"/>
</dbReference>
<organism evidence="10">
    <name type="scientific">Strongyloides ratti</name>
    <name type="common">Parasitic roundworm</name>
    <dbReference type="NCBI Taxonomy" id="34506"/>
    <lineage>
        <taxon>Eukaryota</taxon>
        <taxon>Metazoa</taxon>
        <taxon>Ecdysozoa</taxon>
        <taxon>Nematoda</taxon>
        <taxon>Chromadorea</taxon>
        <taxon>Rhabditida</taxon>
        <taxon>Tylenchina</taxon>
        <taxon>Panagrolaimomorpha</taxon>
        <taxon>Strongyloidoidea</taxon>
        <taxon>Strongyloididae</taxon>
        <taxon>Strongyloides</taxon>
    </lineage>
</organism>
<dbReference type="OrthoDB" id="14535at2759"/>
<dbReference type="EMBL" id="LN609529">
    <property type="protein sequence ID" value="CEF69833.1"/>
    <property type="molecule type" value="Genomic_DNA"/>
</dbReference>
<dbReference type="PANTHER" id="PTHR12964">
    <property type="entry name" value="NADH-UBIQUINONE OXIDOREDUCTASE B14 SUBUNIT"/>
    <property type="match status" value="1"/>
</dbReference>
<keyword evidence="6" id="KW-0249">Electron transport</keyword>
<evidence type="ECO:0000256" key="8">
    <source>
        <dbReference type="ARBA" id="ARBA00023136"/>
    </source>
</evidence>
<dbReference type="WBParaSite" id="SRAE_2000447900.1">
    <property type="protein sequence ID" value="SRAE_2000447900.1"/>
    <property type="gene ID" value="WBGene00264711"/>
</dbReference>
<dbReference type="InterPro" id="IPR008011">
    <property type="entry name" value="Complex1_LYR_dom"/>
</dbReference>
<evidence type="ECO:0000313" key="11">
    <source>
        <dbReference type="Proteomes" id="UP000035682"/>
    </source>
</evidence>
<keyword evidence="7" id="KW-0496">Mitochondrion</keyword>
<evidence type="ECO:0000313" key="12">
    <source>
        <dbReference type="WBParaSite" id="SRAE_2000447900.1"/>
    </source>
</evidence>
<evidence type="ECO:0000256" key="5">
    <source>
        <dbReference type="ARBA" id="ARBA00022792"/>
    </source>
</evidence>